<dbReference type="GO" id="GO:0004526">
    <property type="term" value="F:ribonuclease P activity"/>
    <property type="evidence" value="ECO:0007669"/>
    <property type="project" value="UniProtKB-EC"/>
</dbReference>
<keyword evidence="6" id="KW-0378">Hydrolase</keyword>
<dbReference type="GO" id="GO:0033204">
    <property type="term" value="F:ribonuclease P RNA binding"/>
    <property type="evidence" value="ECO:0007669"/>
    <property type="project" value="TreeGrafter"/>
</dbReference>
<dbReference type="FunFam" id="3.30.70.3250:FF:000004">
    <property type="entry name" value="Ribonuclease P/MRP protein subunit POP5"/>
    <property type="match status" value="1"/>
</dbReference>
<organism evidence="10 11">
    <name type="scientific">Clathrospora elynae</name>
    <dbReference type="NCBI Taxonomy" id="706981"/>
    <lineage>
        <taxon>Eukaryota</taxon>
        <taxon>Fungi</taxon>
        <taxon>Dikarya</taxon>
        <taxon>Ascomycota</taxon>
        <taxon>Pezizomycotina</taxon>
        <taxon>Dothideomycetes</taxon>
        <taxon>Pleosporomycetidae</taxon>
        <taxon>Pleosporales</taxon>
        <taxon>Diademaceae</taxon>
        <taxon>Clathrospora</taxon>
    </lineage>
</organism>
<reference evidence="10" key="1">
    <citation type="journal article" date="2020" name="Stud. Mycol.">
        <title>101 Dothideomycetes genomes: a test case for predicting lifestyles and emergence of pathogens.</title>
        <authorList>
            <person name="Haridas S."/>
            <person name="Albert R."/>
            <person name="Binder M."/>
            <person name="Bloem J."/>
            <person name="Labutti K."/>
            <person name="Salamov A."/>
            <person name="Andreopoulos B."/>
            <person name="Baker S."/>
            <person name="Barry K."/>
            <person name="Bills G."/>
            <person name="Bluhm B."/>
            <person name="Cannon C."/>
            <person name="Castanera R."/>
            <person name="Culley D."/>
            <person name="Daum C."/>
            <person name="Ezra D."/>
            <person name="Gonzalez J."/>
            <person name="Henrissat B."/>
            <person name="Kuo A."/>
            <person name="Liang C."/>
            <person name="Lipzen A."/>
            <person name="Lutzoni F."/>
            <person name="Magnuson J."/>
            <person name="Mondo S."/>
            <person name="Nolan M."/>
            <person name="Ohm R."/>
            <person name="Pangilinan J."/>
            <person name="Park H.-J."/>
            <person name="Ramirez L."/>
            <person name="Alfaro M."/>
            <person name="Sun H."/>
            <person name="Tritt A."/>
            <person name="Yoshinaga Y."/>
            <person name="Zwiers L.-H."/>
            <person name="Turgeon B."/>
            <person name="Goodwin S."/>
            <person name="Spatafora J."/>
            <person name="Crous P."/>
            <person name="Grigoriev I."/>
        </authorList>
    </citation>
    <scope>NUCLEOTIDE SEQUENCE</scope>
    <source>
        <strain evidence="10">CBS 161.51</strain>
    </source>
</reference>
<evidence type="ECO:0000313" key="11">
    <source>
        <dbReference type="Proteomes" id="UP000800038"/>
    </source>
</evidence>
<comment type="catalytic activity">
    <reaction evidence="1">
        <text>Endonucleolytic cleavage of RNA, removing 5'-extranucleotides from tRNA precursor.</text>
        <dbReference type="EC" id="3.1.26.5"/>
    </reaction>
</comment>
<protein>
    <recommendedName>
        <fullName evidence="8">Ribonuclease P/MRP protein subunit POP5</fullName>
        <ecNumber evidence="4">3.1.26.5</ecNumber>
    </recommendedName>
</protein>
<dbReference type="Gene3D" id="3.30.70.3250">
    <property type="entry name" value="Ribonuclease P, Pop5 subunit"/>
    <property type="match status" value="1"/>
</dbReference>
<evidence type="ECO:0000256" key="8">
    <source>
        <dbReference type="ARBA" id="ARBA00044198"/>
    </source>
</evidence>
<dbReference type="EMBL" id="ML976029">
    <property type="protein sequence ID" value="KAF1942990.1"/>
    <property type="molecule type" value="Genomic_DNA"/>
</dbReference>
<keyword evidence="5" id="KW-0819">tRNA processing</keyword>
<comment type="similarity">
    <text evidence="3">Belongs to the eukaryotic/archaeal RNase P protein component 2 family.</text>
</comment>
<dbReference type="InterPro" id="IPR002759">
    <property type="entry name" value="Pop5/Rpp14/Rnp2-like"/>
</dbReference>
<proteinExistence type="inferred from homology"/>
<dbReference type="OrthoDB" id="24745at2759"/>
<accession>A0A6A5ST35</accession>
<evidence type="ECO:0000256" key="4">
    <source>
        <dbReference type="ARBA" id="ARBA00012179"/>
    </source>
</evidence>
<dbReference type="Proteomes" id="UP000800038">
    <property type="component" value="Unassembled WGS sequence"/>
</dbReference>
<name>A0A6A5ST35_9PLEO</name>
<dbReference type="PANTHER" id="PTHR15441">
    <property type="entry name" value="RIBONUCLEASE P PROTEIN SUBUNIT P14"/>
    <property type="match status" value="1"/>
</dbReference>
<dbReference type="SUPFAM" id="SSF160350">
    <property type="entry name" value="Rnp2-like"/>
    <property type="match status" value="1"/>
</dbReference>
<keyword evidence="7" id="KW-0539">Nucleus</keyword>
<evidence type="ECO:0000256" key="3">
    <source>
        <dbReference type="ARBA" id="ARBA00010800"/>
    </source>
</evidence>
<keyword evidence="11" id="KW-1185">Reference proteome</keyword>
<dbReference type="GO" id="GO:0005730">
    <property type="term" value="C:nucleolus"/>
    <property type="evidence" value="ECO:0007669"/>
    <property type="project" value="TreeGrafter"/>
</dbReference>
<dbReference type="Pfam" id="PF01900">
    <property type="entry name" value="RNase_P_Rpp14"/>
    <property type="match status" value="1"/>
</dbReference>
<evidence type="ECO:0000313" key="10">
    <source>
        <dbReference type="EMBL" id="KAF1942990.1"/>
    </source>
</evidence>
<dbReference type="AlphaFoldDB" id="A0A6A5ST35"/>
<evidence type="ECO:0000256" key="1">
    <source>
        <dbReference type="ARBA" id="ARBA00000928"/>
    </source>
</evidence>
<evidence type="ECO:0000256" key="2">
    <source>
        <dbReference type="ARBA" id="ARBA00004123"/>
    </source>
</evidence>
<dbReference type="GO" id="GO:0030681">
    <property type="term" value="C:multimeric ribonuclease P complex"/>
    <property type="evidence" value="ECO:0007669"/>
    <property type="project" value="TreeGrafter"/>
</dbReference>
<evidence type="ECO:0000256" key="5">
    <source>
        <dbReference type="ARBA" id="ARBA00022694"/>
    </source>
</evidence>
<dbReference type="GO" id="GO:0001682">
    <property type="term" value="P:tRNA 5'-leader removal"/>
    <property type="evidence" value="ECO:0007669"/>
    <property type="project" value="InterPro"/>
</dbReference>
<sequence>MVRVKNRYLVVNFLYPEPAPKSKTQLPDLIQIHSPSPDAFSAGKLVRMIRDGVEELYGDYGSGMIASSLKVNYCSPSTSTAIIRCPRDHYEMVWAALTYITRLPKPLDIPVVMRVVRVSGTIKKAEEEVIRRSQQIIKRARAWEGTGGLPMLQSVEKAVDKERRNEIEVLATVDDGSESEGMSE</sequence>
<dbReference type="PANTHER" id="PTHR15441:SF2">
    <property type="entry name" value="RIBONUCLEASE P_MRP PROTEIN SUBUNIT POP5"/>
    <property type="match status" value="1"/>
</dbReference>
<evidence type="ECO:0000256" key="6">
    <source>
        <dbReference type="ARBA" id="ARBA00022801"/>
    </source>
</evidence>
<dbReference type="GO" id="GO:0000172">
    <property type="term" value="C:ribonuclease MRP complex"/>
    <property type="evidence" value="ECO:0007669"/>
    <property type="project" value="UniProtKB-ARBA"/>
</dbReference>
<dbReference type="EC" id="3.1.26.5" evidence="4"/>
<gene>
    <name evidence="10" type="ORF">EJ02DRAFT_453712</name>
</gene>
<evidence type="ECO:0000256" key="9">
    <source>
        <dbReference type="ARBA" id="ARBA00055200"/>
    </source>
</evidence>
<comment type="function">
    <text evidence="9">Component of ribonuclease P, a protein complex that generates mature tRNA molecules by cleaving their 5'-ends. Also a component of RNase MRP, which cleaves pre-rRNA sequences.</text>
</comment>
<dbReference type="InterPro" id="IPR038085">
    <property type="entry name" value="Rnp2-like_sf"/>
</dbReference>
<comment type="subcellular location">
    <subcellularLocation>
        <location evidence="2">Nucleus</location>
    </subcellularLocation>
</comment>
<dbReference type="GO" id="GO:0000460">
    <property type="term" value="P:maturation of 5.8S rRNA"/>
    <property type="evidence" value="ECO:0007669"/>
    <property type="project" value="UniProtKB-ARBA"/>
</dbReference>
<evidence type="ECO:0000256" key="7">
    <source>
        <dbReference type="ARBA" id="ARBA00023242"/>
    </source>
</evidence>